<dbReference type="PANTHER" id="PTHR43712:SF2">
    <property type="entry name" value="O-METHYLTRANSFERASE CICE"/>
    <property type="match status" value="1"/>
</dbReference>
<dbReference type="Gene3D" id="1.10.10.10">
    <property type="entry name" value="Winged helix-like DNA-binding domain superfamily/Winged helix DNA-binding domain"/>
    <property type="match status" value="1"/>
</dbReference>
<evidence type="ECO:0000256" key="3">
    <source>
        <dbReference type="ARBA" id="ARBA00022691"/>
    </source>
</evidence>
<dbReference type="EMBL" id="JBHMBW010000014">
    <property type="protein sequence ID" value="MFB9624970.1"/>
    <property type="molecule type" value="Genomic_DNA"/>
</dbReference>
<name>A0ABV5RZX4_9ACTN</name>
<proteinExistence type="predicted"/>
<dbReference type="InterPro" id="IPR001077">
    <property type="entry name" value="COMT_C"/>
</dbReference>
<dbReference type="PIRSF" id="PIRSF005739">
    <property type="entry name" value="O-mtase"/>
    <property type="match status" value="1"/>
</dbReference>
<dbReference type="InterPro" id="IPR029063">
    <property type="entry name" value="SAM-dependent_MTases_sf"/>
</dbReference>
<dbReference type="SUPFAM" id="SSF53335">
    <property type="entry name" value="S-adenosyl-L-methionine-dependent methyltransferases"/>
    <property type="match status" value="1"/>
</dbReference>
<dbReference type="Gene3D" id="3.40.50.150">
    <property type="entry name" value="Vaccinia Virus protein VP39"/>
    <property type="match status" value="1"/>
</dbReference>
<evidence type="ECO:0000313" key="6">
    <source>
        <dbReference type="EMBL" id="MFB9624970.1"/>
    </source>
</evidence>
<protein>
    <submittedName>
        <fullName evidence="6">Methyltransferase</fullName>
    </submittedName>
</protein>
<dbReference type="RefSeq" id="WP_344986211.1">
    <property type="nucleotide sequence ID" value="NZ_BAAAXV010000001.1"/>
</dbReference>
<organism evidence="6 7">
    <name type="scientific">Nonomuraea helvata</name>
    <dbReference type="NCBI Taxonomy" id="37484"/>
    <lineage>
        <taxon>Bacteria</taxon>
        <taxon>Bacillati</taxon>
        <taxon>Actinomycetota</taxon>
        <taxon>Actinomycetes</taxon>
        <taxon>Streptosporangiales</taxon>
        <taxon>Streptosporangiaceae</taxon>
        <taxon>Nonomuraea</taxon>
    </lineage>
</organism>
<dbReference type="Pfam" id="PF00891">
    <property type="entry name" value="Methyltransf_2"/>
    <property type="match status" value="1"/>
</dbReference>
<keyword evidence="1 6" id="KW-0489">Methyltransferase</keyword>
<dbReference type="InterPro" id="IPR036388">
    <property type="entry name" value="WH-like_DNA-bd_sf"/>
</dbReference>
<dbReference type="SUPFAM" id="SSF46785">
    <property type="entry name" value="Winged helix' DNA-binding domain"/>
    <property type="match status" value="1"/>
</dbReference>
<gene>
    <name evidence="6" type="ORF">ACFFSA_17935</name>
</gene>
<dbReference type="GO" id="GO:0032259">
    <property type="term" value="P:methylation"/>
    <property type="evidence" value="ECO:0007669"/>
    <property type="project" value="UniProtKB-KW"/>
</dbReference>
<dbReference type="GO" id="GO:0008168">
    <property type="term" value="F:methyltransferase activity"/>
    <property type="evidence" value="ECO:0007669"/>
    <property type="project" value="UniProtKB-KW"/>
</dbReference>
<dbReference type="InterPro" id="IPR016461">
    <property type="entry name" value="COMT-like"/>
</dbReference>
<keyword evidence="2" id="KW-0808">Transferase</keyword>
<evidence type="ECO:0000256" key="1">
    <source>
        <dbReference type="ARBA" id="ARBA00022603"/>
    </source>
</evidence>
<keyword evidence="3" id="KW-0949">S-adenosyl-L-methionine</keyword>
<dbReference type="Pfam" id="PF08100">
    <property type="entry name" value="Dimerisation"/>
    <property type="match status" value="1"/>
</dbReference>
<dbReference type="PANTHER" id="PTHR43712">
    <property type="entry name" value="PUTATIVE (AFU_ORTHOLOGUE AFUA_4G14580)-RELATED"/>
    <property type="match status" value="1"/>
</dbReference>
<evidence type="ECO:0000256" key="2">
    <source>
        <dbReference type="ARBA" id="ARBA00022679"/>
    </source>
</evidence>
<reference evidence="6 7" key="1">
    <citation type="submission" date="2024-09" db="EMBL/GenBank/DDBJ databases">
        <authorList>
            <person name="Sun Q."/>
            <person name="Mori K."/>
        </authorList>
    </citation>
    <scope>NUCLEOTIDE SEQUENCE [LARGE SCALE GENOMIC DNA]</scope>
    <source>
        <strain evidence="6 7">JCM 3143</strain>
    </source>
</reference>
<dbReference type="InterPro" id="IPR036390">
    <property type="entry name" value="WH_DNA-bd_sf"/>
</dbReference>
<feature type="domain" description="O-methyltransferase dimerisation" evidence="5">
    <location>
        <begin position="16"/>
        <end position="91"/>
    </location>
</feature>
<dbReference type="PROSITE" id="PS51683">
    <property type="entry name" value="SAM_OMT_II"/>
    <property type="match status" value="1"/>
</dbReference>
<accession>A0ABV5RZX4</accession>
<sequence>MTTTAVDTSKPSGIIRLANSFCDAKALMTAVELGLFTELQGVEASAEEIRERLGLHGRGLSDWLDLLVELNLLEREDGRYRNSAGADQYLVRGTEPYIGGFIERSNRNLYPAWGRLSEALRTGESQTGSHFDEVVENPKILGQFINSMDALTRTLGPQLIEAYDGWGDYDSVLDVGGCRGALVSQIVKAHSHLAGSVFDLPQMAPFAEELAAAQGLTGKVTFHGGSFFNDPLPSADIVVMGHVLHDWSAEQRKFLVEKAYQAVNPGGVLVVYDRMLDRKSSRIENLVISLDMLLVTDGGSEYTVGELRSHAEAAGFASVEVRLLGDDDTLVIARKAS</sequence>
<evidence type="ECO:0000259" key="4">
    <source>
        <dbReference type="Pfam" id="PF00891"/>
    </source>
</evidence>
<comment type="caution">
    <text evidence="6">The sequence shown here is derived from an EMBL/GenBank/DDBJ whole genome shotgun (WGS) entry which is preliminary data.</text>
</comment>
<feature type="domain" description="O-methyltransferase C-terminal" evidence="4">
    <location>
        <begin position="113"/>
        <end position="316"/>
    </location>
</feature>
<keyword evidence="7" id="KW-1185">Reference proteome</keyword>
<dbReference type="InterPro" id="IPR012967">
    <property type="entry name" value="COMT_dimerisation"/>
</dbReference>
<dbReference type="CDD" id="cd02440">
    <property type="entry name" value="AdoMet_MTases"/>
    <property type="match status" value="1"/>
</dbReference>
<evidence type="ECO:0000259" key="5">
    <source>
        <dbReference type="Pfam" id="PF08100"/>
    </source>
</evidence>
<dbReference type="Proteomes" id="UP001589532">
    <property type="component" value="Unassembled WGS sequence"/>
</dbReference>
<evidence type="ECO:0000313" key="7">
    <source>
        <dbReference type="Proteomes" id="UP001589532"/>
    </source>
</evidence>